<evidence type="ECO:0000313" key="3">
    <source>
        <dbReference type="Proteomes" id="UP000608513"/>
    </source>
</evidence>
<dbReference type="PANTHER" id="PTHR22916">
    <property type="entry name" value="GLYCOSYLTRANSFERASE"/>
    <property type="match status" value="1"/>
</dbReference>
<dbReference type="SUPFAM" id="SSF53448">
    <property type="entry name" value="Nucleotide-diphospho-sugar transferases"/>
    <property type="match status" value="1"/>
</dbReference>
<dbReference type="Pfam" id="PF00535">
    <property type="entry name" value="Glycos_transf_2"/>
    <property type="match status" value="1"/>
</dbReference>
<keyword evidence="3" id="KW-1185">Reference proteome</keyword>
<proteinExistence type="predicted"/>
<name>A0A923MUA4_9BURK</name>
<feature type="domain" description="Glycosyltransferase 2-like" evidence="1">
    <location>
        <begin position="21"/>
        <end position="142"/>
    </location>
</feature>
<dbReference type="Gene3D" id="3.90.550.10">
    <property type="entry name" value="Spore Coat Polysaccharide Biosynthesis Protein SpsA, Chain A"/>
    <property type="match status" value="1"/>
</dbReference>
<organism evidence="2 3">
    <name type="scientific">Ramlibacter cellulosilyticus</name>
    <dbReference type="NCBI Taxonomy" id="2764187"/>
    <lineage>
        <taxon>Bacteria</taxon>
        <taxon>Pseudomonadati</taxon>
        <taxon>Pseudomonadota</taxon>
        <taxon>Betaproteobacteria</taxon>
        <taxon>Burkholderiales</taxon>
        <taxon>Comamonadaceae</taxon>
        <taxon>Ramlibacter</taxon>
    </lineage>
</organism>
<comment type="caution">
    <text evidence="2">The sequence shown here is derived from an EMBL/GenBank/DDBJ whole genome shotgun (WGS) entry which is preliminary data.</text>
</comment>
<dbReference type="GO" id="GO:0016758">
    <property type="term" value="F:hexosyltransferase activity"/>
    <property type="evidence" value="ECO:0007669"/>
    <property type="project" value="UniProtKB-ARBA"/>
</dbReference>
<dbReference type="InterPro" id="IPR029044">
    <property type="entry name" value="Nucleotide-diphossugar_trans"/>
</dbReference>
<evidence type="ECO:0000313" key="2">
    <source>
        <dbReference type="EMBL" id="MBC5784878.1"/>
    </source>
</evidence>
<accession>A0A923MUA4</accession>
<gene>
    <name evidence="2" type="ORF">H8N03_18170</name>
</gene>
<dbReference type="Proteomes" id="UP000608513">
    <property type="component" value="Unassembled WGS sequence"/>
</dbReference>
<dbReference type="RefSeq" id="WP_187077622.1">
    <property type="nucleotide sequence ID" value="NZ_JACORT010000008.1"/>
</dbReference>
<evidence type="ECO:0000259" key="1">
    <source>
        <dbReference type="Pfam" id="PF00535"/>
    </source>
</evidence>
<dbReference type="InterPro" id="IPR001173">
    <property type="entry name" value="Glyco_trans_2-like"/>
</dbReference>
<protein>
    <submittedName>
        <fullName evidence="2">Glycosyltransferase</fullName>
    </submittedName>
</protein>
<dbReference type="AlphaFoldDB" id="A0A923MUA4"/>
<reference evidence="2" key="1">
    <citation type="submission" date="2020-08" db="EMBL/GenBank/DDBJ databases">
        <title>Ramlibacter sp. USB13 16S ribosomal RNA gene genome sequencing and assembly.</title>
        <authorList>
            <person name="Kang M."/>
        </authorList>
    </citation>
    <scope>NUCLEOTIDE SEQUENCE</scope>
    <source>
        <strain evidence="2">USB13</strain>
    </source>
</reference>
<dbReference type="EMBL" id="JACORT010000008">
    <property type="protein sequence ID" value="MBC5784878.1"/>
    <property type="molecule type" value="Genomic_DNA"/>
</dbReference>
<sequence length="337" mass="37004">MNPSPIPPEDVAMEPRAIKVSVMIPTYNQAGFIREAIASALAQTYENLEVIVGDDASTDDTAAVVAGFSDPRLRYVRHPANLGRTGNYRALLYEHATGEWVVNLDGDDYFIDSDFIAQAVQCVEGHPEVVMVAARVTTKSERDAHDSDLPPEDQLTGLEILRRLPGRPYLLMHLGVMYARQPALALDFYRSAAISSDWESLYRLALRGTVKYLRRTVGVWRLHGENETGTRDQDKLMANLAIWDVVYGDAVDCGMPPLRARVSRARVVAFLARQAFPAVSRAGNGALAVFVATVARRFPLAGLWILSHPMSLATLAAGFCGRYRRATHPGTAEAPIA</sequence>